<comment type="caution">
    <text evidence="1">The sequence shown here is derived from an EMBL/GenBank/DDBJ whole genome shotgun (WGS) entry which is preliminary data.</text>
</comment>
<name>A0ACC1JRN5_9FUNG</name>
<protein>
    <submittedName>
        <fullName evidence="1">Uncharacterized protein</fullName>
    </submittedName>
</protein>
<sequence>MRVLSALLSHFVLVATAAVAAAAAASQRAGLVNTNLIRTVDLRALPAVTEQVGVVVQNEHSSKAQKSYVVVVPAAKRDHLARITVRERKSGAELGVTRLADERDAADDQLFQVSLRQDLQPGEKVSLNIDF</sequence>
<accession>A0ACC1JRN5</accession>
<proteinExistence type="predicted"/>
<gene>
    <name evidence="1" type="ORF">IWQ57_004639</name>
</gene>
<evidence type="ECO:0000313" key="1">
    <source>
        <dbReference type="EMBL" id="KAJ2765789.1"/>
    </source>
</evidence>
<dbReference type="EMBL" id="JANBUJ010001896">
    <property type="protein sequence ID" value="KAJ2765789.1"/>
    <property type="molecule type" value="Genomic_DNA"/>
</dbReference>
<keyword evidence="2" id="KW-1185">Reference proteome</keyword>
<organism evidence="1 2">
    <name type="scientific">Coemansia nantahalensis</name>
    <dbReference type="NCBI Taxonomy" id="2789366"/>
    <lineage>
        <taxon>Eukaryota</taxon>
        <taxon>Fungi</taxon>
        <taxon>Fungi incertae sedis</taxon>
        <taxon>Zoopagomycota</taxon>
        <taxon>Kickxellomycotina</taxon>
        <taxon>Kickxellomycetes</taxon>
        <taxon>Kickxellales</taxon>
        <taxon>Kickxellaceae</taxon>
        <taxon>Coemansia</taxon>
    </lineage>
</organism>
<evidence type="ECO:0000313" key="2">
    <source>
        <dbReference type="Proteomes" id="UP001140234"/>
    </source>
</evidence>
<reference evidence="1" key="1">
    <citation type="submission" date="2022-07" db="EMBL/GenBank/DDBJ databases">
        <title>Phylogenomic reconstructions and comparative analyses of Kickxellomycotina fungi.</title>
        <authorList>
            <person name="Reynolds N.K."/>
            <person name="Stajich J.E."/>
            <person name="Barry K."/>
            <person name="Grigoriev I.V."/>
            <person name="Crous P."/>
            <person name="Smith M.E."/>
        </authorList>
    </citation>
    <scope>NUCLEOTIDE SEQUENCE</scope>
    <source>
        <strain evidence="1">CBS 109366</strain>
    </source>
</reference>
<dbReference type="Proteomes" id="UP001140234">
    <property type="component" value="Unassembled WGS sequence"/>
</dbReference>
<feature type="non-terminal residue" evidence="1">
    <location>
        <position position="131"/>
    </location>
</feature>